<name>A0ABX7UT72_9GAMM</name>
<evidence type="ECO:0000313" key="2">
    <source>
        <dbReference type="Proteomes" id="UP000671960"/>
    </source>
</evidence>
<evidence type="ECO:0000313" key="1">
    <source>
        <dbReference type="EMBL" id="QTF07567.1"/>
    </source>
</evidence>
<gene>
    <name evidence="1" type="ORF">HC231_06250</name>
</gene>
<dbReference type="Proteomes" id="UP000671960">
    <property type="component" value="Chromosome"/>
</dbReference>
<proteinExistence type="predicted"/>
<keyword evidence="2" id="KW-1185">Reference proteome</keyword>
<dbReference type="RefSeq" id="WP_208230200.1">
    <property type="nucleotide sequence ID" value="NZ_CP050854.1"/>
</dbReference>
<evidence type="ECO:0008006" key="3">
    <source>
        <dbReference type="Google" id="ProtNLM"/>
    </source>
</evidence>
<organism evidence="1 2">
    <name type="scientific">Brenneria izadpanahii</name>
    <dbReference type="NCBI Taxonomy" id="2722756"/>
    <lineage>
        <taxon>Bacteria</taxon>
        <taxon>Pseudomonadati</taxon>
        <taxon>Pseudomonadota</taxon>
        <taxon>Gammaproteobacteria</taxon>
        <taxon>Enterobacterales</taxon>
        <taxon>Pectobacteriaceae</taxon>
        <taxon>Brenneria</taxon>
    </lineage>
</organism>
<reference evidence="1 2" key="1">
    <citation type="submission" date="2020-03" db="EMBL/GenBank/DDBJ databases">
        <authorList>
            <person name="Bakhshi Ganjeh M."/>
        </authorList>
    </citation>
    <scope>NUCLEOTIDE SEQUENCE [LARGE SCALE GENOMIC DNA]</scope>
    <source>
        <strain evidence="2">Iran 50</strain>
    </source>
</reference>
<accession>A0ABX7UT72</accession>
<protein>
    <recommendedName>
        <fullName evidence="3">Glyoxalase</fullName>
    </recommendedName>
</protein>
<sequence length="50" mass="5710">MILDSYTRVFVNADEFDKTRAFYRTILNGSDGLIVEDVEHHDAPPDEPLS</sequence>
<dbReference type="EMBL" id="CP050854">
    <property type="protein sequence ID" value="QTF07567.1"/>
    <property type="molecule type" value="Genomic_DNA"/>
</dbReference>